<sequence length="76" mass="8821">MIIRKRQDDLSSDLNKCNLRNLSPESVLQIKYFEDIEVKLYEAGINRRPEGANLSSISYNFMDIQYSMSEGFVTQP</sequence>
<comment type="caution">
    <text evidence="1">The sequence shown here is derived from an EMBL/GenBank/DDBJ whole genome shotgun (WGS) entry which is preliminary data.</text>
</comment>
<proteinExistence type="predicted"/>
<reference evidence="1 2" key="1">
    <citation type="submission" date="2019-10" db="EMBL/GenBank/DDBJ databases">
        <authorList>
            <person name="Palmer J.M."/>
        </authorList>
    </citation>
    <scope>NUCLEOTIDE SEQUENCE [LARGE SCALE GENOMIC DNA]</scope>
    <source>
        <strain evidence="1 2">TWF730</strain>
    </source>
</reference>
<evidence type="ECO:0000313" key="2">
    <source>
        <dbReference type="Proteomes" id="UP001373714"/>
    </source>
</evidence>
<name>A0AAV9USK1_9PEZI</name>
<keyword evidence="2" id="KW-1185">Reference proteome</keyword>
<accession>A0AAV9USK1</accession>
<dbReference type="Proteomes" id="UP001373714">
    <property type="component" value="Unassembled WGS sequence"/>
</dbReference>
<dbReference type="EMBL" id="JAVHNS010000007">
    <property type="protein sequence ID" value="KAK6348960.1"/>
    <property type="molecule type" value="Genomic_DNA"/>
</dbReference>
<organism evidence="1 2">
    <name type="scientific">Orbilia blumenaviensis</name>
    <dbReference type="NCBI Taxonomy" id="1796055"/>
    <lineage>
        <taxon>Eukaryota</taxon>
        <taxon>Fungi</taxon>
        <taxon>Dikarya</taxon>
        <taxon>Ascomycota</taxon>
        <taxon>Pezizomycotina</taxon>
        <taxon>Orbiliomycetes</taxon>
        <taxon>Orbiliales</taxon>
        <taxon>Orbiliaceae</taxon>
        <taxon>Orbilia</taxon>
    </lineage>
</organism>
<gene>
    <name evidence="1" type="ORF">TWF730_009721</name>
</gene>
<dbReference type="AlphaFoldDB" id="A0AAV9USK1"/>
<protein>
    <submittedName>
        <fullName evidence="1">Uncharacterized protein</fullName>
    </submittedName>
</protein>
<evidence type="ECO:0000313" key="1">
    <source>
        <dbReference type="EMBL" id="KAK6348960.1"/>
    </source>
</evidence>